<evidence type="ECO:0000313" key="1">
    <source>
        <dbReference type="EMBL" id="ABE02416.1"/>
    </source>
</evidence>
<keyword evidence="1" id="KW-0255">Endonuclease</keyword>
<dbReference type="EMBL" id="DQ441407">
    <property type="protein sequence ID" value="ABE02416.1"/>
    <property type="molecule type" value="Genomic_DNA"/>
</dbReference>
<organism evidence="1">
    <name type="scientific">Geobacillus stearothermophilus</name>
    <name type="common">Bacillus stearothermophilus</name>
    <dbReference type="NCBI Taxonomy" id="1422"/>
    <lineage>
        <taxon>Bacteria</taxon>
        <taxon>Bacillati</taxon>
        <taxon>Bacillota</taxon>
        <taxon>Bacilli</taxon>
        <taxon>Bacillales</taxon>
        <taxon>Anoxybacillaceae</taxon>
        <taxon>Geobacillus</taxon>
    </lineage>
</organism>
<name>Q1PGP7_GEOSE</name>
<sequence>MKRIQEFWYCVASQEELPLYKGHEISSSVCDNLLAFIEHYKEEVSKGKNLKTFLSEALIKKPSIINHLRLLLGISDKRLYLDLTFIFNRATTDNGERLLNESRENLVKHDTKFFINQLTNSDKKEHFSRLITDYFINRGIEDIIHIFSRMDKNQITSIFNNLIAPKEIQQKQAKYRGHGAEMAFAKIFHDCGVTIVPENKHINPMAGYDPNVDLTNMTIVPRNAANRNIHSFDLVVKDNEGNIRVLVQSLIHSSDPGQYGVNKSDETLEIKKLINNYNSRNSQKPVYLLGSVDGVGFCENPNGTIVKMIDVFDDFFQINTLFKIPIFLQKIGLIDNVKGIKFDTDFFDEHVIEYFEKTYLKPANIQNLTNSNCNFTNYIKAGKGTVIFK</sequence>
<dbReference type="AlphaFoldDB" id="Q1PGP7"/>
<protein>
    <submittedName>
        <fullName evidence="1">BsrGI restriction endonuclease</fullName>
    </submittedName>
</protein>
<reference evidence="1" key="1">
    <citation type="submission" date="2006-03" db="EMBL/GenBank/DDBJ databases">
        <authorList>
            <person name="Xu S.-Y."/>
        </authorList>
    </citation>
    <scope>NUCLEOTIDE SEQUENCE</scope>
    <source>
        <strain evidence="1">GR75</strain>
    </source>
</reference>
<proteinExistence type="predicted"/>
<keyword evidence="1" id="KW-0378">Hydrolase</keyword>
<keyword evidence="1" id="KW-0540">Nuclease</keyword>
<reference evidence="1" key="2">
    <citation type="submission" date="2006-04" db="EMBL/GenBank/DDBJ databases">
        <title>Method for cloning and expression of BsrGI restriction endonuclease and BsrGI methyltransferase in E. coli.</title>
        <authorList>
            <person name="Fang N.Y."/>
            <person name="Xu S.Y."/>
        </authorList>
    </citation>
    <scope>NUCLEOTIDE SEQUENCE</scope>
    <source>
        <strain evidence="1">GR75</strain>
    </source>
</reference>
<accession>Q1PGP7</accession>
<dbReference type="GO" id="GO:0004519">
    <property type="term" value="F:endonuclease activity"/>
    <property type="evidence" value="ECO:0007669"/>
    <property type="project" value="UniProtKB-KW"/>
</dbReference>
<gene>
    <name evidence="1" type="primary">bsrGIR</name>
</gene>